<protein>
    <submittedName>
        <fullName evidence="2">Uncharacterized protein</fullName>
    </submittedName>
</protein>
<gene>
    <name evidence="2" type="ORF">MNOR_LOCUS31561</name>
</gene>
<organism evidence="2 3">
    <name type="scientific">Meganyctiphanes norvegica</name>
    <name type="common">Northern krill</name>
    <name type="synonym">Thysanopoda norvegica</name>
    <dbReference type="NCBI Taxonomy" id="48144"/>
    <lineage>
        <taxon>Eukaryota</taxon>
        <taxon>Metazoa</taxon>
        <taxon>Ecdysozoa</taxon>
        <taxon>Arthropoda</taxon>
        <taxon>Crustacea</taxon>
        <taxon>Multicrustacea</taxon>
        <taxon>Malacostraca</taxon>
        <taxon>Eumalacostraca</taxon>
        <taxon>Eucarida</taxon>
        <taxon>Euphausiacea</taxon>
        <taxon>Euphausiidae</taxon>
        <taxon>Meganyctiphanes</taxon>
    </lineage>
</organism>
<feature type="compositionally biased region" description="Polar residues" evidence="1">
    <location>
        <begin position="76"/>
        <end position="90"/>
    </location>
</feature>
<dbReference type="Proteomes" id="UP001497623">
    <property type="component" value="Unassembled WGS sequence"/>
</dbReference>
<accession>A0AAV2S2N2</accession>
<feature type="compositionally biased region" description="Basic and acidic residues" evidence="1">
    <location>
        <begin position="57"/>
        <end position="75"/>
    </location>
</feature>
<sequence length="125" mass="13709">MSCLLEHVATISKCHEMRQWLCPHLKFGNQGNSQNKDDVLPKETDGWSDDWSSGWDDIDKGGEDEGGGEEGRSESKQSVTEPNRRSSPSPQVAEASWLSECILSASPTADLIAVGYKNRMVLLAS</sequence>
<keyword evidence="3" id="KW-1185">Reference proteome</keyword>
<feature type="region of interest" description="Disordered" evidence="1">
    <location>
        <begin position="26"/>
        <end position="92"/>
    </location>
</feature>
<reference evidence="2 3" key="1">
    <citation type="submission" date="2024-05" db="EMBL/GenBank/DDBJ databases">
        <authorList>
            <person name="Wallberg A."/>
        </authorList>
    </citation>
    <scope>NUCLEOTIDE SEQUENCE [LARGE SCALE GENOMIC DNA]</scope>
</reference>
<evidence type="ECO:0000313" key="3">
    <source>
        <dbReference type="Proteomes" id="UP001497623"/>
    </source>
</evidence>
<evidence type="ECO:0000256" key="1">
    <source>
        <dbReference type="SAM" id="MobiDB-lite"/>
    </source>
</evidence>
<feature type="non-terminal residue" evidence="2">
    <location>
        <position position="125"/>
    </location>
</feature>
<name>A0AAV2S2N2_MEGNR</name>
<feature type="compositionally biased region" description="Basic and acidic residues" evidence="1">
    <location>
        <begin position="35"/>
        <end position="45"/>
    </location>
</feature>
<dbReference type="EMBL" id="CAXKWB010040913">
    <property type="protein sequence ID" value="CAL4155807.1"/>
    <property type="molecule type" value="Genomic_DNA"/>
</dbReference>
<dbReference type="AlphaFoldDB" id="A0AAV2S2N2"/>
<proteinExistence type="predicted"/>
<evidence type="ECO:0000313" key="2">
    <source>
        <dbReference type="EMBL" id="CAL4155807.1"/>
    </source>
</evidence>
<comment type="caution">
    <text evidence="2">The sequence shown here is derived from an EMBL/GenBank/DDBJ whole genome shotgun (WGS) entry which is preliminary data.</text>
</comment>